<feature type="non-terminal residue" evidence="4">
    <location>
        <position position="219"/>
    </location>
</feature>
<dbReference type="InterPro" id="IPR011249">
    <property type="entry name" value="Metalloenz_LuxS/M16"/>
</dbReference>
<dbReference type="AlphaFoldDB" id="X1GR32"/>
<organism evidence="4">
    <name type="scientific">marine sediment metagenome</name>
    <dbReference type="NCBI Taxonomy" id="412755"/>
    <lineage>
        <taxon>unclassified sequences</taxon>
        <taxon>metagenomes</taxon>
        <taxon>ecological metagenomes</taxon>
    </lineage>
</organism>
<dbReference type="PANTHER" id="PTHR11851:SF49">
    <property type="entry name" value="MITOCHONDRIAL-PROCESSING PEPTIDASE SUBUNIT ALPHA"/>
    <property type="match status" value="1"/>
</dbReference>
<dbReference type="GO" id="GO:0004222">
    <property type="term" value="F:metalloendopeptidase activity"/>
    <property type="evidence" value="ECO:0007669"/>
    <property type="project" value="InterPro"/>
</dbReference>
<dbReference type="InterPro" id="IPR007863">
    <property type="entry name" value="Peptidase_M16_C"/>
</dbReference>
<name>X1GR32_9ZZZZ</name>
<dbReference type="GO" id="GO:0006508">
    <property type="term" value="P:proteolysis"/>
    <property type="evidence" value="ECO:0007669"/>
    <property type="project" value="InterPro"/>
</dbReference>
<gene>
    <name evidence="4" type="ORF">S03H2_32941</name>
</gene>
<dbReference type="Pfam" id="PF05193">
    <property type="entry name" value="Peptidase_M16_C"/>
    <property type="match status" value="1"/>
</dbReference>
<dbReference type="PANTHER" id="PTHR11851">
    <property type="entry name" value="METALLOPROTEASE"/>
    <property type="match status" value="1"/>
</dbReference>
<evidence type="ECO:0000313" key="4">
    <source>
        <dbReference type="EMBL" id="GAH59652.1"/>
    </source>
</evidence>
<comment type="caution">
    <text evidence="4">The sequence shown here is derived from an EMBL/GenBank/DDBJ whole genome shotgun (WGS) entry which is preliminary data.</text>
</comment>
<comment type="similarity">
    <text evidence="1">Belongs to the peptidase M16 family.</text>
</comment>
<evidence type="ECO:0000259" key="3">
    <source>
        <dbReference type="Pfam" id="PF05193"/>
    </source>
</evidence>
<proteinExistence type="inferred from homology"/>
<dbReference type="Gene3D" id="3.30.830.10">
    <property type="entry name" value="Metalloenzyme, LuxS/M16 peptidase-like"/>
    <property type="match status" value="1"/>
</dbReference>
<dbReference type="GO" id="GO:0046872">
    <property type="term" value="F:metal ion binding"/>
    <property type="evidence" value="ECO:0007669"/>
    <property type="project" value="InterPro"/>
</dbReference>
<evidence type="ECO:0008006" key="5">
    <source>
        <dbReference type="Google" id="ProtNLM"/>
    </source>
</evidence>
<dbReference type="Pfam" id="PF00675">
    <property type="entry name" value="Peptidase_M16"/>
    <property type="match status" value="1"/>
</dbReference>
<feature type="domain" description="Peptidase M16 N-terminal" evidence="2">
    <location>
        <begin position="18"/>
        <end position="158"/>
    </location>
</feature>
<protein>
    <recommendedName>
        <fullName evidence="5">Peptidase M16 N-terminal domain-containing protein</fullName>
    </recommendedName>
</protein>
<feature type="domain" description="Peptidase M16 C-terminal" evidence="3">
    <location>
        <begin position="165"/>
        <end position="212"/>
    </location>
</feature>
<reference evidence="4" key="1">
    <citation type="journal article" date="2014" name="Front. Microbiol.">
        <title>High frequency of phylogenetically diverse reductive dehalogenase-homologous genes in deep subseafloor sedimentary metagenomes.</title>
        <authorList>
            <person name="Kawai M."/>
            <person name="Futagami T."/>
            <person name="Toyoda A."/>
            <person name="Takaki Y."/>
            <person name="Nishi S."/>
            <person name="Hori S."/>
            <person name="Arai W."/>
            <person name="Tsubouchi T."/>
            <person name="Morono Y."/>
            <person name="Uchiyama I."/>
            <person name="Ito T."/>
            <person name="Fujiyama A."/>
            <person name="Inagaki F."/>
            <person name="Takami H."/>
        </authorList>
    </citation>
    <scope>NUCLEOTIDE SEQUENCE</scope>
    <source>
        <strain evidence="4">Expedition CK06-06</strain>
    </source>
</reference>
<evidence type="ECO:0000256" key="1">
    <source>
        <dbReference type="ARBA" id="ARBA00007261"/>
    </source>
</evidence>
<dbReference type="InterPro" id="IPR001431">
    <property type="entry name" value="Pept_M16_Zn_BS"/>
</dbReference>
<dbReference type="InterPro" id="IPR011765">
    <property type="entry name" value="Pept_M16_N"/>
</dbReference>
<dbReference type="PROSITE" id="PS00143">
    <property type="entry name" value="INSULINASE"/>
    <property type="match status" value="1"/>
</dbReference>
<dbReference type="InterPro" id="IPR050361">
    <property type="entry name" value="MPP/UQCRC_Complex"/>
</dbReference>
<evidence type="ECO:0000259" key="2">
    <source>
        <dbReference type="Pfam" id="PF00675"/>
    </source>
</evidence>
<dbReference type="EMBL" id="BARU01020033">
    <property type="protein sequence ID" value="GAH59652.1"/>
    <property type="molecule type" value="Genomic_DNA"/>
</dbReference>
<dbReference type="SUPFAM" id="SSF63411">
    <property type="entry name" value="LuxS/MPP-like metallohydrolase"/>
    <property type="match status" value="1"/>
</dbReference>
<sequence length="219" mass="24740">MEFKKKKLSNGLAIIGEVNKSAKSTAVGFFVKTGSRDESKQINGVSHFLEHMLFKGTERLNAFEVNEAFDRTGAQFNAGTGEENTVFYAAVLPEYLVEVTGLWIELMRPALRDEDFNIEKNVIKEEIAMYKDLPSYDVMDRCKSLHFDGHPCGNSVLGSEESIGNLTAEQMRDYFARRYAPNNMVLAVAGNFDWDQICSIVEVPCGKWQKQPADRKLEH</sequence>
<accession>X1GR32</accession>